<evidence type="ECO:0000256" key="1">
    <source>
        <dbReference type="ARBA" id="ARBA00004496"/>
    </source>
</evidence>
<feature type="binding site" evidence="11">
    <location>
        <position position="173"/>
    </location>
    <ligand>
        <name>ATP</name>
        <dbReference type="ChEBI" id="CHEBI:30616"/>
    </ligand>
</feature>
<dbReference type="InterPro" id="IPR001048">
    <property type="entry name" value="Asp/Glu/Uridylate_kinase"/>
</dbReference>
<keyword evidence="5 11" id="KW-0808">Transferase</keyword>
<feature type="binding site" evidence="11">
    <location>
        <position position="60"/>
    </location>
    <ligand>
        <name>ATP</name>
        <dbReference type="ChEBI" id="CHEBI:30616"/>
    </ligand>
</feature>
<dbReference type="HAMAP" id="MF_01220_B">
    <property type="entry name" value="PyrH_B"/>
    <property type="match status" value="1"/>
</dbReference>
<dbReference type="PANTHER" id="PTHR42833:SF4">
    <property type="entry name" value="URIDYLATE KINASE PUMPKIN, CHLOROPLASTIC"/>
    <property type="match status" value="1"/>
</dbReference>
<keyword evidence="6 11" id="KW-0547">Nucleotide-binding</keyword>
<keyword evidence="8 11" id="KW-0067">ATP-binding</keyword>
<evidence type="ECO:0000313" key="13">
    <source>
        <dbReference type="EMBL" id="KKP70358.1"/>
    </source>
</evidence>
<dbReference type="CDD" id="cd04254">
    <property type="entry name" value="AAK_UMPK-PyrH-Ec"/>
    <property type="match status" value="1"/>
</dbReference>
<protein>
    <recommendedName>
        <fullName evidence="11">Uridylate kinase</fullName>
        <shortName evidence="11">UK</shortName>
        <ecNumber evidence="11">2.7.4.22</ecNumber>
    </recommendedName>
    <alternativeName>
        <fullName evidence="11">Uridine monophosphate kinase</fullName>
        <shortName evidence="11">UMP kinase</shortName>
        <shortName evidence="11">UMPK</shortName>
    </alternativeName>
</protein>
<evidence type="ECO:0000256" key="8">
    <source>
        <dbReference type="ARBA" id="ARBA00022840"/>
    </source>
</evidence>
<evidence type="ECO:0000256" key="6">
    <source>
        <dbReference type="ARBA" id="ARBA00022741"/>
    </source>
</evidence>
<evidence type="ECO:0000256" key="5">
    <source>
        <dbReference type="ARBA" id="ARBA00022679"/>
    </source>
</evidence>
<comment type="pathway">
    <text evidence="2 11">Pyrimidine metabolism; CTP biosynthesis via de novo pathway; UDP from UMP (UMPK route): step 1/1.</text>
</comment>
<comment type="subunit">
    <text evidence="11">Homohexamer.</text>
</comment>
<dbReference type="PIRSF" id="PIRSF005650">
    <property type="entry name" value="Uridylate_kin"/>
    <property type="match status" value="1"/>
</dbReference>
<dbReference type="GO" id="GO:0033862">
    <property type="term" value="F:UMP kinase activity"/>
    <property type="evidence" value="ECO:0007669"/>
    <property type="project" value="UniProtKB-EC"/>
</dbReference>
<feature type="binding site" evidence="11">
    <location>
        <position position="164"/>
    </location>
    <ligand>
        <name>ATP</name>
        <dbReference type="ChEBI" id="CHEBI:30616"/>
    </ligand>
</feature>
<evidence type="ECO:0000256" key="7">
    <source>
        <dbReference type="ARBA" id="ARBA00022777"/>
    </source>
</evidence>
<evidence type="ECO:0000256" key="3">
    <source>
        <dbReference type="ARBA" id="ARBA00007614"/>
    </source>
</evidence>
<dbReference type="Gene3D" id="3.40.1160.10">
    <property type="entry name" value="Acetylglutamate kinase-like"/>
    <property type="match status" value="1"/>
</dbReference>
<feature type="binding site" evidence="11">
    <location>
        <position position="76"/>
    </location>
    <ligand>
        <name>UMP</name>
        <dbReference type="ChEBI" id="CHEBI:57865"/>
    </ligand>
</feature>
<dbReference type="NCBIfam" id="TIGR02075">
    <property type="entry name" value="pyrH_bact"/>
    <property type="match status" value="1"/>
</dbReference>
<reference evidence="13 14" key="1">
    <citation type="journal article" date="2015" name="Nature">
        <title>rRNA introns, odd ribosomes, and small enigmatic genomes across a large radiation of phyla.</title>
        <authorList>
            <person name="Brown C.T."/>
            <person name="Hug L.A."/>
            <person name="Thomas B.C."/>
            <person name="Sharon I."/>
            <person name="Castelle C.J."/>
            <person name="Singh A."/>
            <person name="Wilkins M.J."/>
            <person name="Williams K.H."/>
            <person name="Banfield J.F."/>
        </authorList>
    </citation>
    <scope>NUCLEOTIDE SEQUENCE [LARGE SCALE GENOMIC DNA]</scope>
</reference>
<dbReference type="GO" id="GO:0005524">
    <property type="term" value="F:ATP binding"/>
    <property type="evidence" value="ECO:0007669"/>
    <property type="project" value="UniProtKB-KW"/>
</dbReference>
<keyword evidence="4 11" id="KW-0963">Cytoplasm</keyword>
<comment type="caution">
    <text evidence="13">The sequence shown here is derived from an EMBL/GenBank/DDBJ whole genome shotgun (WGS) entry which is preliminary data.</text>
</comment>
<comment type="similarity">
    <text evidence="3 11">Belongs to the UMP kinase family.</text>
</comment>
<evidence type="ECO:0000259" key="12">
    <source>
        <dbReference type="Pfam" id="PF00696"/>
    </source>
</evidence>
<dbReference type="EMBL" id="LBQB01000001">
    <property type="protein sequence ID" value="KKP70358.1"/>
    <property type="molecule type" value="Genomic_DNA"/>
</dbReference>
<dbReference type="FunFam" id="3.40.1160.10:FF:000001">
    <property type="entry name" value="Uridylate kinase"/>
    <property type="match status" value="1"/>
</dbReference>
<feature type="binding site" evidence="11">
    <location>
        <position position="55"/>
    </location>
    <ligand>
        <name>UMP</name>
        <dbReference type="ChEBI" id="CHEBI:57865"/>
    </ligand>
</feature>
<feature type="binding site" evidence="11">
    <location>
        <begin position="137"/>
        <end position="144"/>
    </location>
    <ligand>
        <name>UMP</name>
        <dbReference type="ChEBI" id="CHEBI:57865"/>
    </ligand>
</feature>
<dbReference type="Proteomes" id="UP000034581">
    <property type="component" value="Unassembled WGS sequence"/>
</dbReference>
<comment type="activity regulation">
    <text evidence="11">Inhibited by UTP.</text>
</comment>
<evidence type="ECO:0000313" key="14">
    <source>
        <dbReference type="Proteomes" id="UP000034581"/>
    </source>
</evidence>
<feature type="domain" description="Aspartate/glutamate/uridylate kinase" evidence="12">
    <location>
        <begin position="8"/>
        <end position="218"/>
    </location>
</feature>
<keyword evidence="7 11" id="KW-0418">Kinase</keyword>
<evidence type="ECO:0000256" key="2">
    <source>
        <dbReference type="ARBA" id="ARBA00004791"/>
    </source>
</evidence>
<keyword evidence="9 11" id="KW-0665">Pyrimidine biosynthesis</keyword>
<dbReference type="GO" id="GO:0044210">
    <property type="term" value="P:'de novo' CTP biosynthetic process"/>
    <property type="evidence" value="ECO:0007669"/>
    <property type="project" value="UniProtKB-UniRule"/>
</dbReference>
<dbReference type="STRING" id="1618350.UR67_C0001G0267"/>
<feature type="binding site" evidence="11">
    <location>
        <begin position="13"/>
        <end position="16"/>
    </location>
    <ligand>
        <name>ATP</name>
        <dbReference type="ChEBI" id="CHEBI:30616"/>
    </ligand>
</feature>
<evidence type="ECO:0000256" key="4">
    <source>
        <dbReference type="ARBA" id="ARBA00022490"/>
    </source>
</evidence>
<dbReference type="Pfam" id="PF00696">
    <property type="entry name" value="AA_kinase"/>
    <property type="match status" value="1"/>
</dbReference>
<dbReference type="PATRIC" id="fig|1618350.3.peg.276"/>
<evidence type="ECO:0000256" key="9">
    <source>
        <dbReference type="ARBA" id="ARBA00022975"/>
    </source>
</evidence>
<dbReference type="InterPro" id="IPR036393">
    <property type="entry name" value="AceGlu_kinase-like_sf"/>
</dbReference>
<dbReference type="PANTHER" id="PTHR42833">
    <property type="entry name" value="URIDYLATE KINASE"/>
    <property type="match status" value="1"/>
</dbReference>
<dbReference type="UniPathway" id="UPA00159">
    <property type="reaction ID" value="UER00275"/>
</dbReference>
<dbReference type="GO" id="GO:0006225">
    <property type="term" value="P:UDP biosynthetic process"/>
    <property type="evidence" value="ECO:0007669"/>
    <property type="project" value="TreeGrafter"/>
</dbReference>
<comment type="subcellular location">
    <subcellularLocation>
        <location evidence="1 11">Cytoplasm</location>
    </subcellularLocation>
</comment>
<sequence length="240" mass="26156">MNEKPIYKRILLKLSGEALLGKREFGIDPDVINYLAHEIKEVMDLGVQIGIVMGGGNIFRGSIAEREGGMDRVMADYAGMLATVINGIVLEEALKKHNIAVRLMSALSMNEVAEPYIQKRALRHLHKGRVVIFSGGTGNPFFTTDSGAALRASEIQADALLKATKVDGVYDSDPMKNKKAKKFQSLTYMNALKKDLKVMDATAFALCMDQKIPIIVFDLNASGNVKKVVLGEKVGTIVGD</sequence>
<comment type="function">
    <text evidence="11">Catalyzes the reversible phosphorylation of UMP to UDP.</text>
</comment>
<evidence type="ECO:0000256" key="11">
    <source>
        <dbReference type="HAMAP-Rule" id="MF_01220"/>
    </source>
</evidence>
<dbReference type="SUPFAM" id="SSF53633">
    <property type="entry name" value="Carbamate kinase-like"/>
    <property type="match status" value="1"/>
</dbReference>
<gene>
    <name evidence="11" type="primary">pyrH</name>
    <name evidence="13" type="ORF">UR67_C0001G0267</name>
</gene>
<evidence type="ECO:0000256" key="10">
    <source>
        <dbReference type="ARBA" id="ARBA00047767"/>
    </source>
</evidence>
<name>A0A0G0BLQ4_UNCC3</name>
<comment type="catalytic activity">
    <reaction evidence="10 11">
        <text>UMP + ATP = UDP + ADP</text>
        <dbReference type="Rhea" id="RHEA:24400"/>
        <dbReference type="ChEBI" id="CHEBI:30616"/>
        <dbReference type="ChEBI" id="CHEBI:57865"/>
        <dbReference type="ChEBI" id="CHEBI:58223"/>
        <dbReference type="ChEBI" id="CHEBI:456216"/>
        <dbReference type="EC" id="2.7.4.22"/>
    </reaction>
</comment>
<accession>A0A0G0BLQ4</accession>
<organism evidence="13 14">
    <name type="scientific">candidate division CPR3 bacterium GW2011_GWF2_35_18</name>
    <dbReference type="NCBI Taxonomy" id="1618350"/>
    <lineage>
        <taxon>Bacteria</taxon>
        <taxon>Bacteria division CPR3</taxon>
    </lineage>
</organism>
<dbReference type="InterPro" id="IPR011817">
    <property type="entry name" value="Uridylate_kinase"/>
</dbReference>
<dbReference type="EC" id="2.7.4.22" evidence="11"/>
<feature type="binding site" evidence="11">
    <location>
        <position position="56"/>
    </location>
    <ligand>
        <name>ATP</name>
        <dbReference type="ChEBI" id="CHEBI:30616"/>
    </ligand>
</feature>
<dbReference type="GO" id="GO:0005737">
    <property type="term" value="C:cytoplasm"/>
    <property type="evidence" value="ECO:0007669"/>
    <property type="project" value="UniProtKB-SubCell"/>
</dbReference>
<proteinExistence type="inferred from homology"/>
<dbReference type="InterPro" id="IPR015963">
    <property type="entry name" value="Uridylate_kinase_bac"/>
</dbReference>
<feature type="binding site" evidence="11">
    <location>
        <position position="170"/>
    </location>
    <ligand>
        <name>ATP</name>
        <dbReference type="ChEBI" id="CHEBI:30616"/>
    </ligand>
</feature>
<comment type="caution">
    <text evidence="11">Lacks conserved residue(s) required for the propagation of feature annotation.</text>
</comment>
<dbReference type="AlphaFoldDB" id="A0A0G0BLQ4"/>